<comment type="cofactor">
    <cofactor evidence="3">
        <name>Zn(2+)</name>
        <dbReference type="ChEBI" id="CHEBI:29105"/>
    </cofactor>
    <text evidence="3">Binds 2 Zn(2+) ions per subunit.</text>
</comment>
<evidence type="ECO:0000256" key="2">
    <source>
        <dbReference type="ARBA" id="ARBA00022801"/>
    </source>
</evidence>
<dbReference type="InterPro" id="IPR002933">
    <property type="entry name" value="Peptidase_M20"/>
</dbReference>
<dbReference type="PANTHER" id="PTHR32494">
    <property type="entry name" value="ALLANTOATE DEIMINASE-RELATED"/>
    <property type="match status" value="1"/>
</dbReference>
<dbReference type="OrthoDB" id="9808195at2"/>
<dbReference type="NCBIfam" id="TIGR01879">
    <property type="entry name" value="hydantase"/>
    <property type="match status" value="1"/>
</dbReference>
<dbReference type="Gene3D" id="3.40.630.10">
    <property type="entry name" value="Zn peptidases"/>
    <property type="match status" value="1"/>
</dbReference>
<feature type="binding site" evidence="3">
    <location>
        <position position="93"/>
    </location>
    <ligand>
        <name>Zn(2+)</name>
        <dbReference type="ChEBI" id="CHEBI:29105"/>
        <label>2</label>
    </ligand>
</feature>
<dbReference type="GO" id="GO:0016813">
    <property type="term" value="F:hydrolase activity, acting on carbon-nitrogen (but not peptide) bonds, in linear amidines"/>
    <property type="evidence" value="ECO:0007669"/>
    <property type="project" value="InterPro"/>
</dbReference>
<dbReference type="InterPro" id="IPR036264">
    <property type="entry name" value="Bact_exopeptidase_dim_dom"/>
</dbReference>
<dbReference type="PIRSF" id="PIRSF001235">
    <property type="entry name" value="Amidase_carbamoylase"/>
    <property type="match status" value="1"/>
</dbReference>
<comment type="caution">
    <text evidence="5">The sequence shown here is derived from an EMBL/GenBank/DDBJ whole genome shotgun (WGS) entry which is preliminary data.</text>
</comment>
<feature type="binding site" evidence="3">
    <location>
        <position position="93"/>
    </location>
    <ligand>
        <name>Zn(2+)</name>
        <dbReference type="ChEBI" id="CHEBI:29105"/>
        <label>1</label>
    </ligand>
</feature>
<dbReference type="GO" id="GO:0046872">
    <property type="term" value="F:metal ion binding"/>
    <property type="evidence" value="ECO:0007669"/>
    <property type="project" value="UniProtKB-KW"/>
</dbReference>
<dbReference type="PANTHER" id="PTHR32494:SF5">
    <property type="entry name" value="ALLANTOATE AMIDOHYDROLASE"/>
    <property type="match status" value="1"/>
</dbReference>
<protein>
    <submittedName>
        <fullName evidence="5">Zn-dependent hydrolase</fullName>
    </submittedName>
</protein>
<dbReference type="SUPFAM" id="SSF55031">
    <property type="entry name" value="Bacterial exopeptidase dimerisation domain"/>
    <property type="match status" value="1"/>
</dbReference>
<comment type="similarity">
    <text evidence="1">Belongs to the peptidase M20 family.</text>
</comment>
<feature type="binding site" evidence="3">
    <location>
        <position position="82"/>
    </location>
    <ligand>
        <name>Zn(2+)</name>
        <dbReference type="ChEBI" id="CHEBI:29105"/>
        <label>1</label>
    </ligand>
</feature>
<feature type="binding site" evidence="3">
    <location>
        <position position="384"/>
    </location>
    <ligand>
        <name>Zn(2+)</name>
        <dbReference type="ChEBI" id="CHEBI:29105"/>
        <label>2</label>
    </ligand>
</feature>
<sequence>MTGYANARRIEAMIEGLDLCNATPGQGTTRLTYSPEYRAAADFTIAQMREAGLSVHEDAVGNIFGRIEGRQPDLAPILVGSHLDSVPHGGRFDGPAGVVAAIETAFLFRELGLRPDRPIEVAALIEEEGTRFGGGLFGSRLLTGQLDPATLADLRDDNGVSAAQAMAAYGLDPAQAGQAARAPGSVHAFLELHIEQGPVLEAEGRDIAIVDRIVGLAQLRVTVRGRAGHAGTTPMDQRRDALTGAVAILSQLPDLARQTGRDAVLTVGRMEVLPGGANVIPDLVTFTVDLRAPAEEDVLRLIQMVEGTVAHAQGNGLTCAVERQLYAAPTPLSGQIGAALSAQADALGVSHRVMVSGAGHDAMIMAEFAPTGLIFVPSKGGVSHAPEEWTDYAQIARGTDVIFATIRQMSGATPG</sequence>
<keyword evidence="3" id="KW-0862">Zinc</keyword>
<dbReference type="CDD" id="cd03884">
    <property type="entry name" value="M20_bAS"/>
    <property type="match status" value="1"/>
</dbReference>
<evidence type="ECO:0000313" key="5">
    <source>
        <dbReference type="EMBL" id="TJZ82511.1"/>
    </source>
</evidence>
<gene>
    <name evidence="5" type="ORF">FA740_14455</name>
</gene>
<dbReference type="EMBL" id="SUNH01000021">
    <property type="protein sequence ID" value="TJZ82511.1"/>
    <property type="molecule type" value="Genomic_DNA"/>
</dbReference>
<evidence type="ECO:0000256" key="1">
    <source>
        <dbReference type="ARBA" id="ARBA00006153"/>
    </source>
</evidence>
<feature type="binding site" evidence="3">
    <location>
        <position position="128"/>
    </location>
    <ligand>
        <name>Zn(2+)</name>
        <dbReference type="ChEBI" id="CHEBI:29105"/>
        <label>2</label>
    </ligand>
</feature>
<feature type="binding site" evidence="3">
    <location>
        <position position="193"/>
    </location>
    <ligand>
        <name>Zn(2+)</name>
        <dbReference type="ChEBI" id="CHEBI:29105"/>
        <label>1</label>
    </ligand>
</feature>
<dbReference type="NCBIfam" id="NF006771">
    <property type="entry name" value="PRK09290.1-5"/>
    <property type="match status" value="1"/>
</dbReference>
<evidence type="ECO:0000256" key="3">
    <source>
        <dbReference type="PIRSR" id="PIRSR001235-1"/>
    </source>
</evidence>
<accession>A0A4U0QL70</accession>
<keyword evidence="6" id="KW-1185">Reference proteome</keyword>
<keyword evidence="3" id="KW-0479">Metal-binding</keyword>
<feature type="domain" description="Peptidase M20 dimerisation" evidence="4">
    <location>
        <begin position="215"/>
        <end position="313"/>
    </location>
</feature>
<evidence type="ECO:0000259" key="4">
    <source>
        <dbReference type="Pfam" id="PF07687"/>
    </source>
</evidence>
<dbReference type="InterPro" id="IPR011650">
    <property type="entry name" value="Peptidase_M20_dimer"/>
</dbReference>
<dbReference type="Proteomes" id="UP000306223">
    <property type="component" value="Unassembled WGS sequence"/>
</dbReference>
<organism evidence="5 6">
    <name type="scientific">Paracoccus hibiscisoli</name>
    <dbReference type="NCBI Taxonomy" id="2023261"/>
    <lineage>
        <taxon>Bacteria</taxon>
        <taxon>Pseudomonadati</taxon>
        <taxon>Pseudomonadota</taxon>
        <taxon>Alphaproteobacteria</taxon>
        <taxon>Rhodobacterales</taxon>
        <taxon>Paracoccaceae</taxon>
        <taxon>Paracoccus</taxon>
    </lineage>
</organism>
<dbReference type="Gene3D" id="3.30.70.360">
    <property type="match status" value="1"/>
</dbReference>
<dbReference type="InterPro" id="IPR010158">
    <property type="entry name" value="Amidase_Cbmase"/>
</dbReference>
<reference evidence="5 6" key="1">
    <citation type="submission" date="2019-04" db="EMBL/GenBank/DDBJ databases">
        <authorList>
            <person name="Li J."/>
        </authorList>
    </citation>
    <scope>NUCLEOTIDE SEQUENCE [LARGE SCALE GENOMIC DNA]</scope>
    <source>
        <strain evidence="5 6">CCTCC AB2016182</strain>
    </source>
</reference>
<proteinExistence type="inferred from homology"/>
<dbReference type="Pfam" id="PF07687">
    <property type="entry name" value="M20_dimer"/>
    <property type="match status" value="1"/>
</dbReference>
<dbReference type="RefSeq" id="WP_136857483.1">
    <property type="nucleotide sequence ID" value="NZ_SUNH01000021.1"/>
</dbReference>
<evidence type="ECO:0000313" key="6">
    <source>
        <dbReference type="Proteomes" id="UP000306223"/>
    </source>
</evidence>
<dbReference type="SUPFAM" id="SSF53187">
    <property type="entry name" value="Zn-dependent exopeptidases"/>
    <property type="match status" value="1"/>
</dbReference>
<name>A0A4U0QL70_9RHOB</name>
<dbReference type="AlphaFoldDB" id="A0A4U0QL70"/>
<dbReference type="Pfam" id="PF01546">
    <property type="entry name" value="Peptidase_M20"/>
    <property type="match status" value="1"/>
</dbReference>
<keyword evidence="2 5" id="KW-0378">Hydrolase</keyword>